<keyword evidence="3" id="KW-1185">Reference proteome</keyword>
<protein>
    <submittedName>
        <fullName evidence="2">Uncharacterized protein</fullName>
    </submittedName>
</protein>
<accession>A0A9D5BMF7</accession>
<dbReference type="EMBL" id="JAMSHJ010000001">
    <property type="protein sequence ID" value="KAI5446474.1"/>
    <property type="molecule type" value="Genomic_DNA"/>
</dbReference>
<reference evidence="2 3" key="1">
    <citation type="journal article" date="2022" name="Nat. Genet.">
        <title>Improved pea reference genome and pan-genome highlight genomic features and evolutionary characteristics.</title>
        <authorList>
            <person name="Yang T."/>
            <person name="Liu R."/>
            <person name="Luo Y."/>
            <person name="Hu S."/>
            <person name="Wang D."/>
            <person name="Wang C."/>
            <person name="Pandey M.K."/>
            <person name="Ge S."/>
            <person name="Xu Q."/>
            <person name="Li N."/>
            <person name="Li G."/>
            <person name="Huang Y."/>
            <person name="Saxena R.K."/>
            <person name="Ji Y."/>
            <person name="Li M."/>
            <person name="Yan X."/>
            <person name="He Y."/>
            <person name="Liu Y."/>
            <person name="Wang X."/>
            <person name="Xiang C."/>
            <person name="Varshney R.K."/>
            <person name="Ding H."/>
            <person name="Gao S."/>
            <person name="Zong X."/>
        </authorList>
    </citation>
    <scope>NUCLEOTIDE SEQUENCE [LARGE SCALE GENOMIC DNA]</scope>
    <source>
        <strain evidence="2 3">cv. Zhongwan 6</strain>
    </source>
</reference>
<organism evidence="2 3">
    <name type="scientific">Pisum sativum</name>
    <name type="common">Garden pea</name>
    <name type="synonym">Lathyrus oleraceus</name>
    <dbReference type="NCBI Taxonomy" id="3888"/>
    <lineage>
        <taxon>Eukaryota</taxon>
        <taxon>Viridiplantae</taxon>
        <taxon>Streptophyta</taxon>
        <taxon>Embryophyta</taxon>
        <taxon>Tracheophyta</taxon>
        <taxon>Spermatophyta</taxon>
        <taxon>Magnoliopsida</taxon>
        <taxon>eudicotyledons</taxon>
        <taxon>Gunneridae</taxon>
        <taxon>Pentapetalae</taxon>
        <taxon>rosids</taxon>
        <taxon>fabids</taxon>
        <taxon>Fabales</taxon>
        <taxon>Fabaceae</taxon>
        <taxon>Papilionoideae</taxon>
        <taxon>50 kb inversion clade</taxon>
        <taxon>NPAAA clade</taxon>
        <taxon>Hologalegina</taxon>
        <taxon>IRL clade</taxon>
        <taxon>Fabeae</taxon>
        <taxon>Lathyrus</taxon>
    </lineage>
</organism>
<keyword evidence="1" id="KW-1133">Transmembrane helix</keyword>
<dbReference type="Proteomes" id="UP001058974">
    <property type="component" value="Chromosome 1"/>
</dbReference>
<evidence type="ECO:0000256" key="1">
    <source>
        <dbReference type="SAM" id="Phobius"/>
    </source>
</evidence>
<keyword evidence="1" id="KW-0472">Membrane</keyword>
<keyword evidence="1" id="KW-0812">Transmembrane</keyword>
<dbReference type="AlphaFoldDB" id="A0A9D5BMF7"/>
<feature type="transmembrane region" description="Helical" evidence="1">
    <location>
        <begin position="305"/>
        <end position="329"/>
    </location>
</feature>
<evidence type="ECO:0000313" key="2">
    <source>
        <dbReference type="EMBL" id="KAI5446474.1"/>
    </source>
</evidence>
<dbReference type="Gramene" id="Psat01G0434300-T1">
    <property type="protein sequence ID" value="KAI5446474.1"/>
    <property type="gene ID" value="KIW84_014343"/>
</dbReference>
<proteinExistence type="predicted"/>
<name>A0A9D5BMF7_PEA</name>
<gene>
    <name evidence="2" type="ORF">KIW84_014343</name>
</gene>
<evidence type="ECO:0000313" key="3">
    <source>
        <dbReference type="Proteomes" id="UP001058974"/>
    </source>
</evidence>
<comment type="caution">
    <text evidence="2">The sequence shown here is derived from an EMBL/GenBank/DDBJ whole genome shotgun (WGS) entry which is preliminary data.</text>
</comment>
<sequence>MGIPANQENGKVFTTVLPQAFVSGHTLPSRVDSARLYIPSGVDSARLYLSSRSGCSLEFDARSIVPMPDPWVLSLKQNLGTVSVFAPPAESSLANRGCQNHCSFPQQQASNAIPSPIRVSVWPEHCMASRLPTEFFALCISNSLARVQKMAPPLLSFPISADADRHEVFRYPDRSGVQANFPVSRPKWHSGQFSGIQTEVAFRPVFRYPDRSGVQASFPVSRPKWHSCQFSGIQTEVAFRPVFRYPDRSGIQASFPVSRPKWHSGQFSGIQTEVAFRPVFRYPDRSGIQASFPIFRSKSFPVFRLMSGIPAMVISVLPFILVCKLTFFIQTDSHRTRRILLSRPPLCRL</sequence>